<evidence type="ECO:0000256" key="10">
    <source>
        <dbReference type="ARBA" id="ARBA00023283"/>
    </source>
</evidence>
<dbReference type="PRINTS" id="PR01219">
    <property type="entry name" value="APOLIPOPROTD"/>
</dbReference>
<evidence type="ECO:0000313" key="13">
    <source>
        <dbReference type="Ensembl" id="ENSSFAP00005019964.1"/>
    </source>
</evidence>
<organism evidence="13 14">
    <name type="scientific">Salarias fasciatus</name>
    <name type="common">Jewelled blenny</name>
    <name type="synonym">Blennius fasciatus</name>
    <dbReference type="NCBI Taxonomy" id="181472"/>
    <lineage>
        <taxon>Eukaryota</taxon>
        <taxon>Metazoa</taxon>
        <taxon>Chordata</taxon>
        <taxon>Craniata</taxon>
        <taxon>Vertebrata</taxon>
        <taxon>Euteleostomi</taxon>
        <taxon>Actinopterygii</taxon>
        <taxon>Neopterygii</taxon>
        <taxon>Teleostei</taxon>
        <taxon>Neoteleostei</taxon>
        <taxon>Acanthomorphata</taxon>
        <taxon>Ovalentaria</taxon>
        <taxon>Blenniimorphae</taxon>
        <taxon>Blenniiformes</taxon>
        <taxon>Blennioidei</taxon>
        <taxon>Blenniidae</taxon>
        <taxon>Salariinae</taxon>
        <taxon>Salarias</taxon>
    </lineage>
</organism>
<evidence type="ECO:0000256" key="5">
    <source>
        <dbReference type="ARBA" id="ARBA00022525"/>
    </source>
</evidence>
<dbReference type="Ensembl" id="ENSSFAT00005020751.1">
    <property type="protein sequence ID" value="ENSSFAP00005019964.1"/>
    <property type="gene ID" value="ENSSFAG00005010257.1"/>
</dbReference>
<evidence type="ECO:0000256" key="8">
    <source>
        <dbReference type="ARBA" id="ARBA00023157"/>
    </source>
</evidence>
<feature type="chain" id="PRO_5025720569" description="Apolipoprotein D" evidence="11">
    <location>
        <begin position="27"/>
        <end position="197"/>
    </location>
</feature>
<dbReference type="PIRSF" id="PIRSF036893">
    <property type="entry name" value="Lipocalin_ApoD"/>
    <property type="match status" value="1"/>
</dbReference>
<dbReference type="GO" id="GO:0005737">
    <property type="term" value="C:cytoplasm"/>
    <property type="evidence" value="ECO:0007669"/>
    <property type="project" value="TreeGrafter"/>
</dbReference>
<keyword evidence="4" id="KW-0813">Transport</keyword>
<dbReference type="GO" id="GO:0000302">
    <property type="term" value="P:response to reactive oxygen species"/>
    <property type="evidence" value="ECO:0007669"/>
    <property type="project" value="TreeGrafter"/>
</dbReference>
<keyword evidence="5" id="KW-0964">Secreted</keyword>
<proteinExistence type="inferred from homology"/>
<keyword evidence="7" id="KW-0446">Lipid-binding</keyword>
<dbReference type="PANTHER" id="PTHR10612">
    <property type="entry name" value="APOLIPOPROTEIN D"/>
    <property type="match status" value="1"/>
</dbReference>
<dbReference type="InterPro" id="IPR000566">
    <property type="entry name" value="Lipocln_cytosolic_FA-bd_dom"/>
</dbReference>
<sequence>SPGGGEKMNSLQVVSLALLLAAAASAQVLKFGKCPQPAVQANFDAARYLGKWYEIEKLPTTFQKGQCSTAVYTLKSPGVVGVLNSEVLDDGTVNSIEGTAAVKDPAEPAKLEVSFFENSPPGPYWVLSTDYKSHALVYGCTDFILFRMEFTWIMSRGPTLPEETVQELRSILSSVGVDINKLVPTNQDKAYCAPLNQ</sequence>
<dbReference type="OMA" id="HMELSWI"/>
<dbReference type="Pfam" id="PF08212">
    <property type="entry name" value="Lipocalin_2"/>
    <property type="match status" value="1"/>
</dbReference>
<reference evidence="13" key="2">
    <citation type="submission" date="2025-08" db="UniProtKB">
        <authorList>
            <consortium name="Ensembl"/>
        </authorList>
    </citation>
    <scope>IDENTIFICATION</scope>
</reference>
<dbReference type="GO" id="GO:0008289">
    <property type="term" value="F:lipid binding"/>
    <property type="evidence" value="ECO:0007669"/>
    <property type="project" value="UniProtKB-KW"/>
</dbReference>
<dbReference type="InterPro" id="IPR002969">
    <property type="entry name" value="ApolipopD"/>
</dbReference>
<dbReference type="GO" id="GO:0005576">
    <property type="term" value="C:extracellular region"/>
    <property type="evidence" value="ECO:0007669"/>
    <property type="project" value="UniProtKB-SubCell"/>
</dbReference>
<name>A0A672H264_SALFA</name>
<keyword evidence="9" id="KW-0325">Glycoprotein</keyword>
<dbReference type="FunCoup" id="A0A672H264">
    <property type="interactions" value="2"/>
</dbReference>
<dbReference type="GO" id="GO:0042246">
    <property type="term" value="P:tissue regeneration"/>
    <property type="evidence" value="ECO:0007669"/>
    <property type="project" value="InterPro"/>
</dbReference>
<dbReference type="PROSITE" id="PS00213">
    <property type="entry name" value="LIPOCALIN"/>
    <property type="match status" value="1"/>
</dbReference>
<evidence type="ECO:0000256" key="9">
    <source>
        <dbReference type="ARBA" id="ARBA00023180"/>
    </source>
</evidence>
<keyword evidence="14" id="KW-1185">Reference proteome</keyword>
<feature type="domain" description="Lipocalin/cytosolic fatty-acid binding" evidence="12">
    <location>
        <begin position="44"/>
        <end position="187"/>
    </location>
</feature>
<gene>
    <name evidence="13" type="primary">LOC115405560</name>
</gene>
<reference evidence="13" key="1">
    <citation type="submission" date="2019-06" db="EMBL/GenBank/DDBJ databases">
        <authorList>
            <consortium name="Wellcome Sanger Institute Data Sharing"/>
        </authorList>
    </citation>
    <scope>NUCLEOTIDE SEQUENCE [LARGE SCALE GENOMIC DNA]</scope>
</reference>
<keyword evidence="6 11" id="KW-0732">Signal</keyword>
<dbReference type="PANTHER" id="PTHR10612:SF58">
    <property type="entry name" value="APOLIPOPROTEIN D"/>
    <property type="match status" value="1"/>
</dbReference>
<accession>A0A672H264</accession>
<dbReference type="GO" id="GO:0006869">
    <property type="term" value="P:lipid transport"/>
    <property type="evidence" value="ECO:0007669"/>
    <property type="project" value="InterPro"/>
</dbReference>
<dbReference type="AlphaFoldDB" id="A0A672H264"/>
<feature type="signal peptide" evidence="11">
    <location>
        <begin position="1"/>
        <end position="26"/>
    </location>
</feature>
<evidence type="ECO:0000256" key="11">
    <source>
        <dbReference type="PIRNR" id="PIRNR036893"/>
    </source>
</evidence>
<dbReference type="Proteomes" id="UP000472267">
    <property type="component" value="Chromosome 18"/>
</dbReference>
<dbReference type="Gene3D" id="2.40.128.20">
    <property type="match status" value="1"/>
</dbReference>
<dbReference type="PRINTS" id="PR02058">
    <property type="entry name" value="APODVERTBRTE"/>
</dbReference>
<comment type="similarity">
    <text evidence="2 11">Belongs to the calycin superfamily. Lipocalin family.</text>
</comment>
<dbReference type="InterPro" id="IPR022272">
    <property type="entry name" value="Lipocalin_CS"/>
</dbReference>
<dbReference type="FunFam" id="2.40.128.20:FF:000003">
    <property type="entry name" value="Apolipoprotein D"/>
    <property type="match status" value="1"/>
</dbReference>
<evidence type="ECO:0000256" key="3">
    <source>
        <dbReference type="ARBA" id="ARBA00019890"/>
    </source>
</evidence>
<protein>
    <recommendedName>
        <fullName evidence="3">Apolipoprotein D</fullName>
    </recommendedName>
</protein>
<keyword evidence="8" id="KW-1015">Disulfide bond</keyword>
<dbReference type="GO" id="GO:0006629">
    <property type="term" value="P:lipid metabolic process"/>
    <property type="evidence" value="ECO:0007669"/>
    <property type="project" value="TreeGrafter"/>
</dbReference>
<dbReference type="InterPro" id="IPR026222">
    <property type="entry name" value="ApoD_vertbrte"/>
</dbReference>
<comment type="subcellular location">
    <subcellularLocation>
        <location evidence="1">Secreted</location>
    </subcellularLocation>
</comment>
<dbReference type="SUPFAM" id="SSF50814">
    <property type="entry name" value="Lipocalins"/>
    <property type="match status" value="1"/>
</dbReference>
<dbReference type="PRINTS" id="PR00179">
    <property type="entry name" value="LIPOCALIN"/>
</dbReference>
<dbReference type="CDD" id="cd19437">
    <property type="entry name" value="lipocalin_apoD-like"/>
    <property type="match status" value="1"/>
</dbReference>
<dbReference type="InParanoid" id="A0A672H264"/>
<dbReference type="InterPro" id="IPR022271">
    <property type="entry name" value="Lipocalin_ApoD"/>
</dbReference>
<evidence type="ECO:0000256" key="6">
    <source>
        <dbReference type="ARBA" id="ARBA00022729"/>
    </source>
</evidence>
<dbReference type="GO" id="GO:0007420">
    <property type="term" value="P:brain development"/>
    <property type="evidence" value="ECO:0007669"/>
    <property type="project" value="InterPro"/>
</dbReference>
<evidence type="ECO:0000313" key="14">
    <source>
        <dbReference type="Proteomes" id="UP000472267"/>
    </source>
</evidence>
<evidence type="ECO:0000256" key="7">
    <source>
        <dbReference type="ARBA" id="ARBA00023121"/>
    </source>
</evidence>
<evidence type="ECO:0000259" key="12">
    <source>
        <dbReference type="Pfam" id="PF08212"/>
    </source>
</evidence>
<evidence type="ECO:0000256" key="1">
    <source>
        <dbReference type="ARBA" id="ARBA00004613"/>
    </source>
</evidence>
<dbReference type="InterPro" id="IPR012674">
    <property type="entry name" value="Calycin"/>
</dbReference>
<reference evidence="13" key="3">
    <citation type="submission" date="2025-09" db="UniProtKB">
        <authorList>
            <consortium name="Ensembl"/>
        </authorList>
    </citation>
    <scope>IDENTIFICATION</scope>
</reference>
<evidence type="ECO:0000256" key="4">
    <source>
        <dbReference type="ARBA" id="ARBA00022448"/>
    </source>
</evidence>
<keyword evidence="10" id="KW-0873">Pyrrolidone carboxylic acid</keyword>
<evidence type="ECO:0000256" key="2">
    <source>
        <dbReference type="ARBA" id="ARBA00006889"/>
    </source>
</evidence>